<gene>
    <name evidence="1" type="ORF">EHQ69_02990</name>
</gene>
<reference evidence="1" key="1">
    <citation type="journal article" date="2019" name="PLoS Negl. Trop. Dis.">
        <title>Revisiting the worldwide diversity of Leptospira species in the environment.</title>
        <authorList>
            <person name="Vincent A.T."/>
            <person name="Schiettekatte O."/>
            <person name="Bourhy P."/>
            <person name="Veyrier F.J."/>
            <person name="Picardeau M."/>
        </authorList>
    </citation>
    <scope>NUCLEOTIDE SEQUENCE [LARGE SCALE GENOMIC DNA]</scope>
    <source>
        <strain evidence="1">201702422</strain>
    </source>
</reference>
<sequence length="142" mass="16061">MKHFLLIVLLTLYGVSLFSESNLKALCENLDDCEKKADLTEIHRKKITLLTFGITEYGKGASIQSLCPLLLKRIKSIILEANGDTGYKGEIILKVNHKAEYKQSQLLKAEEDIQFLDANQSSISKDNYSELLKLKTLLDQSR</sequence>
<keyword evidence="2" id="KW-1185">Reference proteome</keyword>
<dbReference type="Proteomes" id="UP000298263">
    <property type="component" value="Unassembled WGS sequence"/>
</dbReference>
<name>A0A4Z1A3V2_9LEPT</name>
<dbReference type="RefSeq" id="WP_135585996.1">
    <property type="nucleotide sequence ID" value="NZ_RQGO01000016.1"/>
</dbReference>
<comment type="caution">
    <text evidence="1">The sequence shown here is derived from an EMBL/GenBank/DDBJ whole genome shotgun (WGS) entry which is preliminary data.</text>
</comment>
<dbReference type="OrthoDB" id="331205at2"/>
<organism evidence="1 2">
    <name type="scientific">Leptospira congkakensis</name>
    <dbReference type="NCBI Taxonomy" id="2484932"/>
    <lineage>
        <taxon>Bacteria</taxon>
        <taxon>Pseudomonadati</taxon>
        <taxon>Spirochaetota</taxon>
        <taxon>Spirochaetia</taxon>
        <taxon>Leptospirales</taxon>
        <taxon>Leptospiraceae</taxon>
        <taxon>Leptospira</taxon>
    </lineage>
</organism>
<accession>A0A4Z1A3V2</accession>
<protein>
    <submittedName>
        <fullName evidence="1">Uncharacterized protein</fullName>
    </submittedName>
</protein>
<dbReference type="EMBL" id="RQGP01000008">
    <property type="protein sequence ID" value="TGL95409.1"/>
    <property type="molecule type" value="Genomic_DNA"/>
</dbReference>
<proteinExistence type="predicted"/>
<evidence type="ECO:0000313" key="1">
    <source>
        <dbReference type="EMBL" id="TGL95409.1"/>
    </source>
</evidence>
<dbReference type="AlphaFoldDB" id="A0A4Z1A3V2"/>
<evidence type="ECO:0000313" key="2">
    <source>
        <dbReference type="Proteomes" id="UP000298263"/>
    </source>
</evidence>